<evidence type="ECO:0000313" key="4">
    <source>
        <dbReference type="Proteomes" id="UP000292445"/>
    </source>
</evidence>
<keyword evidence="1" id="KW-0732">Signal</keyword>
<dbReference type="Gene3D" id="3.40.50.10610">
    <property type="entry name" value="ABC-type transport auxiliary lipoprotein component"/>
    <property type="match status" value="1"/>
</dbReference>
<comment type="caution">
    <text evidence="3">The sequence shown here is derived from an EMBL/GenBank/DDBJ whole genome shotgun (WGS) entry which is preliminary data.</text>
</comment>
<sequence length="203" mass="20441">MKTHALAVAVLAAGLSGCAAPPAPDVYTLQVPSGEAAAVPSAGPAMVIDLAPVALPERLRRRQIVLREDGAKLQMLEGQRWSATLGDELQDALSSALQGRLHAVDVAKGGVAGKPAYRINVEFSRLDARLGGPVEATVAWSVKPSAGGAGQVCLGRFEQAAAGGSVADVVAAHQGLVALVADAIAASVRAVPGGGRAPYCAAR</sequence>
<evidence type="ECO:0000313" key="3">
    <source>
        <dbReference type="EMBL" id="RZS86320.1"/>
    </source>
</evidence>
<feature type="signal peptide" evidence="1">
    <location>
        <begin position="1"/>
        <end position="19"/>
    </location>
</feature>
<dbReference type="SUPFAM" id="SSF159594">
    <property type="entry name" value="XCC0632-like"/>
    <property type="match status" value="1"/>
</dbReference>
<dbReference type="InterPro" id="IPR005586">
    <property type="entry name" value="ABC_trans_aux"/>
</dbReference>
<protein>
    <recommendedName>
        <fullName evidence="2">ABC-type transport auxiliary lipoprotein component domain-containing protein</fullName>
    </recommendedName>
</protein>
<keyword evidence="4" id="KW-1185">Reference proteome</keyword>
<accession>A0A4Q7NP12</accession>
<evidence type="ECO:0000256" key="1">
    <source>
        <dbReference type="SAM" id="SignalP"/>
    </source>
</evidence>
<dbReference type="Proteomes" id="UP000292445">
    <property type="component" value="Unassembled WGS sequence"/>
</dbReference>
<reference evidence="3 4" key="1">
    <citation type="submission" date="2019-02" db="EMBL/GenBank/DDBJ databases">
        <title>Genomic Encyclopedia of Type Strains, Phase IV (KMG-IV): sequencing the most valuable type-strain genomes for metagenomic binning, comparative biology and taxonomic classification.</title>
        <authorList>
            <person name="Goeker M."/>
        </authorList>
    </citation>
    <scope>NUCLEOTIDE SEQUENCE [LARGE SCALE GENOMIC DNA]</scope>
    <source>
        <strain evidence="3 4">K24</strain>
    </source>
</reference>
<proteinExistence type="predicted"/>
<feature type="chain" id="PRO_5020942886" description="ABC-type transport auxiliary lipoprotein component domain-containing protein" evidence="1">
    <location>
        <begin position="20"/>
        <end position="203"/>
    </location>
</feature>
<organism evidence="3 4">
    <name type="scientific">Pigmentiphaga kullae</name>
    <dbReference type="NCBI Taxonomy" id="151784"/>
    <lineage>
        <taxon>Bacteria</taxon>
        <taxon>Pseudomonadati</taxon>
        <taxon>Pseudomonadota</taxon>
        <taxon>Betaproteobacteria</taxon>
        <taxon>Burkholderiales</taxon>
        <taxon>Alcaligenaceae</taxon>
        <taxon>Pigmentiphaga</taxon>
    </lineage>
</organism>
<dbReference type="RefSeq" id="WP_130357425.1">
    <property type="nucleotide sequence ID" value="NZ_SGXC01000001.1"/>
</dbReference>
<dbReference type="OrthoDB" id="1494661at2"/>
<feature type="domain" description="ABC-type transport auxiliary lipoprotein component" evidence="2">
    <location>
        <begin position="27"/>
        <end position="185"/>
    </location>
</feature>
<dbReference type="PROSITE" id="PS51257">
    <property type="entry name" value="PROKAR_LIPOPROTEIN"/>
    <property type="match status" value="1"/>
</dbReference>
<dbReference type="AlphaFoldDB" id="A0A4Q7NP12"/>
<gene>
    <name evidence="3" type="ORF">EV675_2360</name>
</gene>
<dbReference type="Pfam" id="PF03886">
    <property type="entry name" value="ABC_trans_aux"/>
    <property type="match status" value="1"/>
</dbReference>
<evidence type="ECO:0000259" key="2">
    <source>
        <dbReference type="Pfam" id="PF03886"/>
    </source>
</evidence>
<name>A0A4Q7NP12_9BURK</name>
<dbReference type="EMBL" id="SGXC01000001">
    <property type="protein sequence ID" value="RZS86320.1"/>
    <property type="molecule type" value="Genomic_DNA"/>
</dbReference>